<dbReference type="EMBL" id="FNYH01000001">
    <property type="protein sequence ID" value="SEI38809.1"/>
    <property type="molecule type" value="Genomic_DNA"/>
</dbReference>
<dbReference type="OrthoDB" id="9811281at2"/>
<evidence type="ECO:0000259" key="5">
    <source>
        <dbReference type="PROSITE" id="PS51007"/>
    </source>
</evidence>
<dbReference type="InterPro" id="IPR051459">
    <property type="entry name" value="Cytochrome_c-type_DH"/>
</dbReference>
<dbReference type="RefSeq" id="WP_093307974.1">
    <property type="nucleotide sequence ID" value="NZ_FNYH01000001.1"/>
</dbReference>
<dbReference type="Proteomes" id="UP000242999">
    <property type="component" value="Unassembled WGS sequence"/>
</dbReference>
<dbReference type="PANTHER" id="PTHR35008">
    <property type="entry name" value="BLL4482 PROTEIN-RELATED"/>
    <property type="match status" value="1"/>
</dbReference>
<dbReference type="PANTHER" id="PTHR35008:SF4">
    <property type="entry name" value="BLL4482 PROTEIN"/>
    <property type="match status" value="1"/>
</dbReference>
<feature type="domain" description="Cytochrome c" evidence="5">
    <location>
        <begin position="69"/>
        <end position="158"/>
    </location>
</feature>
<keyword evidence="7" id="KW-1185">Reference proteome</keyword>
<keyword evidence="3 4" id="KW-0408">Iron</keyword>
<organism evidence="6 7">
    <name type="scientific">Allopseudospirillum japonicum</name>
    <dbReference type="NCBI Taxonomy" id="64971"/>
    <lineage>
        <taxon>Bacteria</taxon>
        <taxon>Pseudomonadati</taxon>
        <taxon>Pseudomonadota</taxon>
        <taxon>Gammaproteobacteria</taxon>
        <taxon>Oceanospirillales</taxon>
        <taxon>Oceanospirillaceae</taxon>
        <taxon>Allopseudospirillum</taxon>
    </lineage>
</organism>
<evidence type="ECO:0000313" key="6">
    <source>
        <dbReference type="EMBL" id="SEI38809.1"/>
    </source>
</evidence>
<dbReference type="InterPro" id="IPR009056">
    <property type="entry name" value="Cyt_c-like_dom"/>
</dbReference>
<dbReference type="InterPro" id="IPR036909">
    <property type="entry name" value="Cyt_c-like_dom_sf"/>
</dbReference>
<dbReference type="PROSITE" id="PS51007">
    <property type="entry name" value="CYTC"/>
    <property type="match status" value="1"/>
</dbReference>
<protein>
    <submittedName>
        <fullName evidence="6">Cytochrome C oxidase, cbb3-type, subunit III</fullName>
    </submittedName>
</protein>
<dbReference type="SUPFAM" id="SSF46626">
    <property type="entry name" value="Cytochrome c"/>
    <property type="match status" value="1"/>
</dbReference>
<proteinExistence type="predicted"/>
<dbReference type="Pfam" id="PF13442">
    <property type="entry name" value="Cytochrome_CBB3"/>
    <property type="match status" value="1"/>
</dbReference>
<gene>
    <name evidence="6" type="ORF">SAMN05421831_101188</name>
</gene>
<evidence type="ECO:0000256" key="1">
    <source>
        <dbReference type="ARBA" id="ARBA00022617"/>
    </source>
</evidence>
<evidence type="ECO:0000313" key="7">
    <source>
        <dbReference type="Proteomes" id="UP000242999"/>
    </source>
</evidence>
<dbReference type="STRING" id="64971.SAMN05421831_101188"/>
<keyword evidence="1 4" id="KW-0349">Heme</keyword>
<dbReference type="GO" id="GO:0009055">
    <property type="term" value="F:electron transfer activity"/>
    <property type="evidence" value="ECO:0007669"/>
    <property type="project" value="InterPro"/>
</dbReference>
<evidence type="ECO:0000256" key="2">
    <source>
        <dbReference type="ARBA" id="ARBA00022723"/>
    </source>
</evidence>
<dbReference type="Gene3D" id="1.10.760.10">
    <property type="entry name" value="Cytochrome c-like domain"/>
    <property type="match status" value="1"/>
</dbReference>
<name>A0A1H6Q4R0_9GAMM</name>
<sequence>MKKSLFGLLVLTSLLLSIYGYGQMRMMDEKGMMKGDMMNMSMTRHHFVMRNGIDKKYVNKANPLSSTSNNITDGRLLYEQNCASCHGTSGQGDGDAGKNLNPRPANIAMFSKMPMATDGYLFWTIAEGGTPLQTAMPPFKSILKEDDIWKIIIYLRQL</sequence>
<evidence type="ECO:0000256" key="4">
    <source>
        <dbReference type="PROSITE-ProRule" id="PRU00433"/>
    </source>
</evidence>
<reference evidence="7" key="1">
    <citation type="submission" date="2016-10" db="EMBL/GenBank/DDBJ databases">
        <authorList>
            <person name="Varghese N."/>
            <person name="Submissions S."/>
        </authorList>
    </citation>
    <scope>NUCLEOTIDE SEQUENCE [LARGE SCALE GENOMIC DNA]</scope>
    <source>
        <strain evidence="7">DSM 7165</strain>
    </source>
</reference>
<accession>A0A1H6Q4R0</accession>
<dbReference type="AlphaFoldDB" id="A0A1H6Q4R0"/>
<dbReference type="GO" id="GO:0020037">
    <property type="term" value="F:heme binding"/>
    <property type="evidence" value="ECO:0007669"/>
    <property type="project" value="InterPro"/>
</dbReference>
<evidence type="ECO:0000256" key="3">
    <source>
        <dbReference type="ARBA" id="ARBA00023004"/>
    </source>
</evidence>
<dbReference type="GO" id="GO:0046872">
    <property type="term" value="F:metal ion binding"/>
    <property type="evidence" value="ECO:0007669"/>
    <property type="project" value="UniProtKB-KW"/>
</dbReference>
<keyword evidence="2 4" id="KW-0479">Metal-binding</keyword>